<proteinExistence type="predicted"/>
<organism evidence="1 2">
    <name type="scientific">Anaerocolumna cellulosilytica</name>
    <dbReference type="NCBI Taxonomy" id="433286"/>
    <lineage>
        <taxon>Bacteria</taxon>
        <taxon>Bacillati</taxon>
        <taxon>Bacillota</taxon>
        <taxon>Clostridia</taxon>
        <taxon>Lachnospirales</taxon>
        <taxon>Lachnospiraceae</taxon>
        <taxon>Anaerocolumna</taxon>
    </lineage>
</organism>
<reference evidence="1 2" key="1">
    <citation type="journal article" date="2016" name="Int. J. Syst. Evol. Microbiol.">
        <title>Descriptions of Anaerotaenia torta gen. nov., sp. nov. and Anaerocolumna cellulosilytica gen. nov., sp. nov. isolated from a methanogenic reactor of cattle waste.</title>
        <authorList>
            <person name="Uek A."/>
            <person name="Ohtaki Y."/>
            <person name="Kaku N."/>
            <person name="Ueki K."/>
        </authorList>
    </citation>
    <scope>NUCLEOTIDE SEQUENCE [LARGE SCALE GENOMIC DNA]</scope>
    <source>
        <strain evidence="1 2">SN021</strain>
    </source>
</reference>
<keyword evidence="2" id="KW-1185">Reference proteome</keyword>
<name>A0A6S6R8R3_9FIRM</name>
<sequence>MHPEGLEDLSLQLLPLIQSDLVLLADLLAQSNLMLLLYLLLLLLPLLLPDPVVLEDLPGLPGLWVLLDLSYLLVLEVRGGPEVRAVRAVGMVTEGMEVCIHH</sequence>
<gene>
    <name evidence="1" type="ORF">acsn021_31440</name>
</gene>
<accession>A0A6S6R8R3</accession>
<dbReference type="KEGG" id="acel:acsn021_31440"/>
<protein>
    <submittedName>
        <fullName evidence="1">Uncharacterized protein</fullName>
    </submittedName>
</protein>
<evidence type="ECO:0000313" key="2">
    <source>
        <dbReference type="Proteomes" id="UP000515561"/>
    </source>
</evidence>
<evidence type="ECO:0000313" key="1">
    <source>
        <dbReference type="EMBL" id="BCJ95575.1"/>
    </source>
</evidence>
<dbReference type="EMBL" id="AP023367">
    <property type="protein sequence ID" value="BCJ95575.1"/>
    <property type="molecule type" value="Genomic_DNA"/>
</dbReference>
<dbReference type="Proteomes" id="UP000515561">
    <property type="component" value="Chromosome"/>
</dbReference>
<dbReference type="AlphaFoldDB" id="A0A6S6R8R3"/>